<reference evidence="1 2" key="1">
    <citation type="submission" date="2018-12" db="EMBL/GenBank/DDBJ databases">
        <title>Deinococcus radiophilus ATCC 27603 genome sequencing and assembly.</title>
        <authorList>
            <person name="Maclea K.S."/>
            <person name="Maynard C.R."/>
        </authorList>
    </citation>
    <scope>NUCLEOTIDE SEQUENCE [LARGE SCALE GENOMIC DNA]</scope>
    <source>
        <strain evidence="1 2">ATCC 27603</strain>
    </source>
</reference>
<dbReference type="Proteomes" id="UP000277766">
    <property type="component" value="Unassembled WGS sequence"/>
</dbReference>
<organism evidence="1 2">
    <name type="scientific">Deinococcus radiophilus</name>
    <dbReference type="NCBI Taxonomy" id="32062"/>
    <lineage>
        <taxon>Bacteria</taxon>
        <taxon>Thermotogati</taxon>
        <taxon>Deinococcota</taxon>
        <taxon>Deinococci</taxon>
        <taxon>Deinococcales</taxon>
        <taxon>Deinococcaceae</taxon>
        <taxon>Deinococcus</taxon>
    </lineage>
</organism>
<dbReference type="RefSeq" id="WP_126353357.1">
    <property type="nucleotide sequence ID" value="NZ_CP086380.1"/>
</dbReference>
<evidence type="ECO:0000313" key="1">
    <source>
        <dbReference type="EMBL" id="RTR22843.1"/>
    </source>
</evidence>
<dbReference type="EMBL" id="RXPE01000043">
    <property type="protein sequence ID" value="RTR22843.1"/>
    <property type="molecule type" value="Genomic_DNA"/>
</dbReference>
<proteinExistence type="predicted"/>
<evidence type="ECO:0000313" key="2">
    <source>
        <dbReference type="Proteomes" id="UP000277766"/>
    </source>
</evidence>
<name>A0A431VL38_9DEIO</name>
<dbReference type="AlphaFoldDB" id="A0A431VL38"/>
<accession>A0A431VL38</accession>
<dbReference type="InterPro" id="IPR018723">
    <property type="entry name" value="DUF2254_membrane"/>
</dbReference>
<comment type="caution">
    <text evidence="1">The sequence shown here is derived from an EMBL/GenBank/DDBJ whole genome shotgun (WGS) entry which is preliminary data.</text>
</comment>
<sequence>MYALASTCYPNTVIAVGVPHVPSDLLEYLTLGRERITDQDPEYAIRQLSEVAARALSPGTNDPVTTMDILDRFGDALCALQDRWWPSGVHADESDKVRLVRPTVDFDGVAHTMFEMVRQYGSSSPEVTLHLLKVLQITATCLRSEESLQVLREHVQAAYHDAHKALTNPRDLHRLERAYHGALRAMETGLPK</sequence>
<keyword evidence="2" id="KW-1185">Reference proteome</keyword>
<dbReference type="OrthoDB" id="2955631at2"/>
<dbReference type="Pfam" id="PF10011">
    <property type="entry name" value="DUF2254"/>
    <property type="match status" value="1"/>
</dbReference>
<protein>
    <submittedName>
        <fullName evidence="1">DUF2254 domain-containing protein</fullName>
    </submittedName>
</protein>
<gene>
    <name evidence="1" type="ORF">EJ104_12655</name>
</gene>